<dbReference type="CDD" id="cd20801">
    <property type="entry name" value="C1_DGKepsilon_typeIII_rpt1"/>
    <property type="match status" value="1"/>
</dbReference>
<dbReference type="AlphaFoldDB" id="A0A183J061"/>
<dbReference type="PROSITE" id="PS00479">
    <property type="entry name" value="ZF_DAG_PE_1"/>
    <property type="match status" value="1"/>
</dbReference>
<sequence length="142" mass="15776">MGLPILLVIHLLFAGHHWVASDTIEPGHFCNVCGTDVFNGFQCDYCGIIVDGLCVPPAEVSLPCKALSSRSPVNHHWVSWFTAHGGSSLQLTGQLRANKSAILYFEHYEIKLRAACWSVRSFTYEGKEWTLDQLDDVRGEGL</sequence>
<dbReference type="Gene3D" id="3.30.60.20">
    <property type="match status" value="1"/>
</dbReference>
<gene>
    <name evidence="5" type="ORF">SBAD_LOCUS9259</name>
</gene>
<evidence type="ECO:0000256" key="2">
    <source>
        <dbReference type="ARBA" id="ARBA00022833"/>
    </source>
</evidence>
<dbReference type="WBParaSite" id="SBAD_0000959001-mRNA-1">
    <property type="protein sequence ID" value="SBAD_0000959001-mRNA-1"/>
    <property type="gene ID" value="SBAD_0000959001"/>
</dbReference>
<evidence type="ECO:0000259" key="4">
    <source>
        <dbReference type="PROSITE" id="PS50081"/>
    </source>
</evidence>
<dbReference type="SMART" id="SM00109">
    <property type="entry name" value="C1"/>
    <property type="match status" value="1"/>
</dbReference>
<dbReference type="EMBL" id="UZAM01012503">
    <property type="protein sequence ID" value="VDP22163.1"/>
    <property type="molecule type" value="Genomic_DNA"/>
</dbReference>
<organism evidence="7">
    <name type="scientific">Soboliphyme baturini</name>
    <dbReference type="NCBI Taxonomy" id="241478"/>
    <lineage>
        <taxon>Eukaryota</taxon>
        <taxon>Metazoa</taxon>
        <taxon>Ecdysozoa</taxon>
        <taxon>Nematoda</taxon>
        <taxon>Enoplea</taxon>
        <taxon>Dorylaimia</taxon>
        <taxon>Dioctophymatida</taxon>
        <taxon>Dioctophymatoidea</taxon>
        <taxon>Soboliphymatidae</taxon>
        <taxon>Soboliphyme</taxon>
    </lineage>
</organism>
<reference evidence="7" key="1">
    <citation type="submission" date="2016-06" db="UniProtKB">
        <authorList>
            <consortium name="WormBaseParasite"/>
        </authorList>
    </citation>
    <scope>IDENTIFICATION</scope>
</reference>
<proteinExistence type="predicted"/>
<keyword evidence="1" id="KW-0479">Metal-binding</keyword>
<feature type="chain" id="PRO_5043140376" evidence="3">
    <location>
        <begin position="22"/>
        <end position="142"/>
    </location>
</feature>
<dbReference type="SUPFAM" id="SSF57889">
    <property type="entry name" value="Cysteine-rich domain"/>
    <property type="match status" value="1"/>
</dbReference>
<protein>
    <submittedName>
        <fullName evidence="7">Phorbol-ester/DAG-type domain-containing protein</fullName>
    </submittedName>
</protein>
<dbReference type="InterPro" id="IPR046349">
    <property type="entry name" value="C1-like_sf"/>
</dbReference>
<evidence type="ECO:0000256" key="3">
    <source>
        <dbReference type="SAM" id="SignalP"/>
    </source>
</evidence>
<feature type="domain" description="Phorbol-ester/DAG-type" evidence="4">
    <location>
        <begin position="15"/>
        <end position="64"/>
    </location>
</feature>
<evidence type="ECO:0000313" key="5">
    <source>
        <dbReference type="EMBL" id="VDP22163.1"/>
    </source>
</evidence>
<evidence type="ECO:0000313" key="6">
    <source>
        <dbReference type="Proteomes" id="UP000270296"/>
    </source>
</evidence>
<keyword evidence="3" id="KW-0732">Signal</keyword>
<dbReference type="Pfam" id="PF00130">
    <property type="entry name" value="C1_1"/>
    <property type="match status" value="1"/>
</dbReference>
<evidence type="ECO:0000256" key="1">
    <source>
        <dbReference type="ARBA" id="ARBA00022723"/>
    </source>
</evidence>
<reference evidence="5 6" key="2">
    <citation type="submission" date="2018-11" db="EMBL/GenBank/DDBJ databases">
        <authorList>
            <consortium name="Pathogen Informatics"/>
        </authorList>
    </citation>
    <scope>NUCLEOTIDE SEQUENCE [LARGE SCALE GENOMIC DNA]</scope>
</reference>
<dbReference type="PROSITE" id="PS50081">
    <property type="entry name" value="ZF_DAG_PE_2"/>
    <property type="match status" value="1"/>
</dbReference>
<keyword evidence="2" id="KW-0862">Zinc</keyword>
<dbReference type="InterPro" id="IPR002219">
    <property type="entry name" value="PKC_DAG/PE"/>
</dbReference>
<keyword evidence="6" id="KW-1185">Reference proteome</keyword>
<dbReference type="GO" id="GO:0046872">
    <property type="term" value="F:metal ion binding"/>
    <property type="evidence" value="ECO:0007669"/>
    <property type="project" value="UniProtKB-KW"/>
</dbReference>
<evidence type="ECO:0000313" key="7">
    <source>
        <dbReference type="WBParaSite" id="SBAD_0000959001-mRNA-1"/>
    </source>
</evidence>
<dbReference type="Proteomes" id="UP000270296">
    <property type="component" value="Unassembled WGS sequence"/>
</dbReference>
<feature type="signal peptide" evidence="3">
    <location>
        <begin position="1"/>
        <end position="21"/>
    </location>
</feature>
<name>A0A183J061_9BILA</name>
<accession>A0A183J061</accession>